<dbReference type="RefSeq" id="WP_208817248.1">
    <property type="nucleotide sequence ID" value="NZ_WVUH01000414.1"/>
</dbReference>
<dbReference type="Proteomes" id="UP000823521">
    <property type="component" value="Unassembled WGS sequence"/>
</dbReference>
<evidence type="ECO:0000313" key="1">
    <source>
        <dbReference type="EMBL" id="MBO4210142.1"/>
    </source>
</evidence>
<dbReference type="EMBL" id="WVUH01000414">
    <property type="protein sequence ID" value="MBO4210142.1"/>
    <property type="molecule type" value="Genomic_DNA"/>
</dbReference>
<evidence type="ECO:0000313" key="2">
    <source>
        <dbReference type="Proteomes" id="UP000823521"/>
    </source>
</evidence>
<proteinExistence type="predicted"/>
<sequence>MDLDVDYGAFPVWTRFMLPARPGRPAREVDGCAGPEALGLSAGLAADLQAWADWQDRHQPAAWRGPDGCAEPATGQDWQRWRTTGQELAHRLAAETGAAVVCLWPSEGRDPHCPHCGDPGSSGRPG</sequence>
<comment type="caution">
    <text evidence="1">The sequence shown here is derived from an EMBL/GenBank/DDBJ whole genome shotgun (WGS) entry which is preliminary data.</text>
</comment>
<reference evidence="1 2" key="1">
    <citation type="submission" date="2019-12" db="EMBL/GenBank/DDBJ databases">
        <title>Whole genome sequencing of endophytic Actinobacterium Micromonospora sp. MPMI6T.</title>
        <authorList>
            <person name="Evv R."/>
            <person name="Podile A.R."/>
        </authorList>
    </citation>
    <scope>NUCLEOTIDE SEQUENCE [LARGE SCALE GENOMIC DNA]</scope>
    <source>
        <strain evidence="1 2">MPMI6</strain>
    </source>
</reference>
<name>A0ABS3W026_MICEH</name>
<organism evidence="1 2">
    <name type="scientific">Micromonospora echinofusca</name>
    <dbReference type="NCBI Taxonomy" id="47858"/>
    <lineage>
        <taxon>Bacteria</taxon>
        <taxon>Bacillati</taxon>
        <taxon>Actinomycetota</taxon>
        <taxon>Actinomycetes</taxon>
        <taxon>Micromonosporales</taxon>
        <taxon>Micromonosporaceae</taxon>
        <taxon>Micromonospora</taxon>
    </lineage>
</organism>
<gene>
    <name evidence="1" type="ORF">GSF22_29730</name>
</gene>
<protein>
    <submittedName>
        <fullName evidence="1">Uncharacterized protein</fullName>
    </submittedName>
</protein>
<keyword evidence="2" id="KW-1185">Reference proteome</keyword>
<accession>A0ABS3W026</accession>